<dbReference type="EMBL" id="BPLR01011499">
    <property type="protein sequence ID" value="GIY46916.1"/>
    <property type="molecule type" value="Genomic_DNA"/>
</dbReference>
<dbReference type="AlphaFoldDB" id="A0AAV4TNA9"/>
<proteinExistence type="predicted"/>
<gene>
    <name evidence="1" type="ORF">CEXT_794661</name>
</gene>
<evidence type="ECO:0008006" key="3">
    <source>
        <dbReference type="Google" id="ProtNLM"/>
    </source>
</evidence>
<evidence type="ECO:0000313" key="1">
    <source>
        <dbReference type="EMBL" id="GIY46916.1"/>
    </source>
</evidence>
<dbReference type="Proteomes" id="UP001054945">
    <property type="component" value="Unassembled WGS sequence"/>
</dbReference>
<accession>A0AAV4TNA9</accession>
<name>A0AAV4TNA9_CAEEX</name>
<sequence>MALSCDYFPNSPRGRRALQLIYFRLRGAGLRSSNPLSAARKSQLSSQIRGGIPIHSQPAELGAGRPLIG</sequence>
<organism evidence="1 2">
    <name type="scientific">Caerostris extrusa</name>
    <name type="common">Bark spider</name>
    <name type="synonym">Caerostris bankana</name>
    <dbReference type="NCBI Taxonomy" id="172846"/>
    <lineage>
        <taxon>Eukaryota</taxon>
        <taxon>Metazoa</taxon>
        <taxon>Ecdysozoa</taxon>
        <taxon>Arthropoda</taxon>
        <taxon>Chelicerata</taxon>
        <taxon>Arachnida</taxon>
        <taxon>Araneae</taxon>
        <taxon>Araneomorphae</taxon>
        <taxon>Entelegynae</taxon>
        <taxon>Araneoidea</taxon>
        <taxon>Araneidae</taxon>
        <taxon>Caerostris</taxon>
    </lineage>
</organism>
<protein>
    <recommendedName>
        <fullName evidence="3">Ycf15</fullName>
    </recommendedName>
</protein>
<evidence type="ECO:0000313" key="2">
    <source>
        <dbReference type="Proteomes" id="UP001054945"/>
    </source>
</evidence>
<reference evidence="1 2" key="1">
    <citation type="submission" date="2021-06" db="EMBL/GenBank/DDBJ databases">
        <title>Caerostris extrusa draft genome.</title>
        <authorList>
            <person name="Kono N."/>
            <person name="Arakawa K."/>
        </authorList>
    </citation>
    <scope>NUCLEOTIDE SEQUENCE [LARGE SCALE GENOMIC DNA]</scope>
</reference>
<comment type="caution">
    <text evidence="1">The sequence shown here is derived from an EMBL/GenBank/DDBJ whole genome shotgun (WGS) entry which is preliminary data.</text>
</comment>
<keyword evidence="2" id="KW-1185">Reference proteome</keyword>